<keyword evidence="2" id="KW-0238">DNA-binding</keyword>
<evidence type="ECO:0000256" key="2">
    <source>
        <dbReference type="ARBA" id="ARBA00023125"/>
    </source>
</evidence>
<evidence type="ECO:0000259" key="7">
    <source>
        <dbReference type="PROSITE" id="PS50934"/>
    </source>
</evidence>
<keyword evidence="1" id="KW-0805">Transcription regulation</keyword>
<dbReference type="PANTHER" id="PTHR12802:SF44">
    <property type="entry name" value="SWI_SNF COMPLEX SUBUNIT SWI3B"/>
    <property type="match status" value="1"/>
</dbReference>
<dbReference type="PROSITE" id="PS50934">
    <property type="entry name" value="SWIRM"/>
    <property type="match status" value="1"/>
</dbReference>
<evidence type="ECO:0000256" key="5">
    <source>
        <dbReference type="SAM" id="MobiDB-lite"/>
    </source>
</evidence>
<evidence type="ECO:0000259" key="6">
    <source>
        <dbReference type="PROSITE" id="PS50090"/>
    </source>
</evidence>
<dbReference type="Gene3D" id="1.10.10.10">
    <property type="entry name" value="Winged helix-like DNA-binding domain superfamily/Winged helix DNA-binding domain"/>
    <property type="match status" value="1"/>
</dbReference>
<dbReference type="InterPro" id="IPR009057">
    <property type="entry name" value="Homeodomain-like_sf"/>
</dbReference>
<dbReference type="InterPro" id="IPR001005">
    <property type="entry name" value="SANT/Myb"/>
</dbReference>
<evidence type="ECO:0000313" key="10">
    <source>
        <dbReference type="Proteomes" id="UP001412067"/>
    </source>
</evidence>
<feature type="domain" description="SANT" evidence="8">
    <location>
        <begin position="230"/>
        <end position="281"/>
    </location>
</feature>
<organism evidence="9 10">
    <name type="scientific">Platanthera guangdongensis</name>
    <dbReference type="NCBI Taxonomy" id="2320717"/>
    <lineage>
        <taxon>Eukaryota</taxon>
        <taxon>Viridiplantae</taxon>
        <taxon>Streptophyta</taxon>
        <taxon>Embryophyta</taxon>
        <taxon>Tracheophyta</taxon>
        <taxon>Spermatophyta</taxon>
        <taxon>Magnoliopsida</taxon>
        <taxon>Liliopsida</taxon>
        <taxon>Asparagales</taxon>
        <taxon>Orchidaceae</taxon>
        <taxon>Orchidoideae</taxon>
        <taxon>Orchideae</taxon>
        <taxon>Orchidinae</taxon>
        <taxon>Platanthera</taxon>
    </lineage>
</organism>
<feature type="domain" description="SWIRM" evidence="7">
    <location>
        <begin position="66"/>
        <end position="163"/>
    </location>
</feature>
<dbReference type="Proteomes" id="UP001412067">
    <property type="component" value="Unassembled WGS sequence"/>
</dbReference>
<dbReference type="InterPro" id="IPR007526">
    <property type="entry name" value="SWIRM"/>
</dbReference>
<feature type="compositionally biased region" description="Polar residues" evidence="5">
    <location>
        <begin position="22"/>
        <end position="31"/>
    </location>
</feature>
<dbReference type="EMBL" id="JBBWWR010000010">
    <property type="protein sequence ID" value="KAK8960768.1"/>
    <property type="molecule type" value="Genomic_DNA"/>
</dbReference>
<evidence type="ECO:0000259" key="8">
    <source>
        <dbReference type="PROSITE" id="PS51293"/>
    </source>
</evidence>
<gene>
    <name evidence="9" type="primary">SWI3B</name>
    <name evidence="9" type="ORF">KSP40_PGU014871</name>
</gene>
<dbReference type="SUPFAM" id="SSF46689">
    <property type="entry name" value="Homeodomain-like"/>
    <property type="match status" value="2"/>
</dbReference>
<evidence type="ECO:0000256" key="1">
    <source>
        <dbReference type="ARBA" id="ARBA00023015"/>
    </source>
</evidence>
<dbReference type="SMART" id="SM00717">
    <property type="entry name" value="SANT"/>
    <property type="match status" value="1"/>
</dbReference>
<dbReference type="Gene3D" id="1.10.10.60">
    <property type="entry name" value="Homeodomain-like"/>
    <property type="match status" value="1"/>
</dbReference>
<dbReference type="Pfam" id="PF16495">
    <property type="entry name" value="SWIRM-assoc_1"/>
    <property type="match status" value="1"/>
</dbReference>
<evidence type="ECO:0000313" key="9">
    <source>
        <dbReference type="EMBL" id="KAK8960768.1"/>
    </source>
</evidence>
<evidence type="ECO:0000256" key="3">
    <source>
        <dbReference type="ARBA" id="ARBA00023163"/>
    </source>
</evidence>
<feature type="domain" description="Myb-like" evidence="6">
    <location>
        <begin position="227"/>
        <end position="277"/>
    </location>
</feature>
<dbReference type="PANTHER" id="PTHR12802">
    <property type="entry name" value="SWI/SNF COMPLEX-RELATED"/>
    <property type="match status" value="1"/>
</dbReference>
<dbReference type="PROSITE" id="PS51293">
    <property type="entry name" value="SANT"/>
    <property type="match status" value="1"/>
</dbReference>
<keyword evidence="10" id="KW-1185">Reference proteome</keyword>
<accession>A0ABR2M9R3</accession>
<dbReference type="InterPro" id="IPR017884">
    <property type="entry name" value="SANT_dom"/>
</dbReference>
<feature type="region of interest" description="Disordered" evidence="5">
    <location>
        <begin position="1"/>
        <end position="41"/>
    </location>
</feature>
<dbReference type="InterPro" id="IPR036388">
    <property type="entry name" value="WH-like_DNA-bd_sf"/>
</dbReference>
<proteinExistence type="predicted"/>
<reference evidence="9 10" key="1">
    <citation type="journal article" date="2022" name="Nat. Plants">
        <title>Genomes of leafy and leafless Platanthera orchids illuminate the evolution of mycoheterotrophy.</title>
        <authorList>
            <person name="Li M.H."/>
            <person name="Liu K.W."/>
            <person name="Li Z."/>
            <person name="Lu H.C."/>
            <person name="Ye Q.L."/>
            <person name="Zhang D."/>
            <person name="Wang J.Y."/>
            <person name="Li Y.F."/>
            <person name="Zhong Z.M."/>
            <person name="Liu X."/>
            <person name="Yu X."/>
            <person name="Liu D.K."/>
            <person name="Tu X.D."/>
            <person name="Liu B."/>
            <person name="Hao Y."/>
            <person name="Liao X.Y."/>
            <person name="Jiang Y.T."/>
            <person name="Sun W.H."/>
            <person name="Chen J."/>
            <person name="Chen Y.Q."/>
            <person name="Ai Y."/>
            <person name="Zhai J.W."/>
            <person name="Wu S.S."/>
            <person name="Zhou Z."/>
            <person name="Hsiao Y.Y."/>
            <person name="Wu W.L."/>
            <person name="Chen Y.Y."/>
            <person name="Lin Y.F."/>
            <person name="Hsu J.L."/>
            <person name="Li C.Y."/>
            <person name="Wang Z.W."/>
            <person name="Zhao X."/>
            <person name="Zhong W.Y."/>
            <person name="Ma X.K."/>
            <person name="Ma L."/>
            <person name="Huang J."/>
            <person name="Chen G.Z."/>
            <person name="Huang M.Z."/>
            <person name="Huang L."/>
            <person name="Peng D.H."/>
            <person name="Luo Y.B."/>
            <person name="Zou S.Q."/>
            <person name="Chen S.P."/>
            <person name="Lan S."/>
            <person name="Tsai W.C."/>
            <person name="Van de Peer Y."/>
            <person name="Liu Z.J."/>
        </authorList>
    </citation>
    <scope>NUCLEOTIDE SEQUENCE [LARGE SCALE GENOMIC DNA]</scope>
    <source>
        <strain evidence="9">Lor288</strain>
    </source>
</reference>
<protein>
    <submittedName>
        <fullName evidence="9">SWI/SNF complex subunit SWI3B</fullName>
    </submittedName>
</protein>
<name>A0ABR2M9R3_9ASPA</name>
<dbReference type="PROSITE" id="PS50090">
    <property type="entry name" value="MYB_LIKE"/>
    <property type="match status" value="1"/>
</dbReference>
<dbReference type="Pfam" id="PF00249">
    <property type="entry name" value="Myb_DNA-binding"/>
    <property type="match status" value="1"/>
</dbReference>
<keyword evidence="3" id="KW-0804">Transcription</keyword>
<dbReference type="CDD" id="cd00167">
    <property type="entry name" value="SANT"/>
    <property type="match status" value="1"/>
</dbReference>
<comment type="caution">
    <text evidence="9">The sequence shown here is derived from an EMBL/GenBank/DDBJ whole genome shotgun (WGS) entry which is preliminary data.</text>
</comment>
<dbReference type="Pfam" id="PF04433">
    <property type="entry name" value="SWIRM"/>
    <property type="match status" value="1"/>
</dbReference>
<keyword evidence="4" id="KW-0539">Nucleus</keyword>
<evidence type="ECO:0000256" key="4">
    <source>
        <dbReference type="ARBA" id="ARBA00023242"/>
    </source>
</evidence>
<sequence length="463" mass="51903">MEAPPLSVQSNSSSPVPAIPPETSQISQTPAVSPVKPENPDRESIELLPFAASCPADRSPPASYTITIPSCSGWFSWDEVHDTERRILPEFFDGRRPSKNPSVYKHYRDSIVRRFRANPSRKLTFTEARRGLVGDVGSVRRVFDFLELWGLINYTPSSRTTPKEKTESGDLAERKDISKKLCSNCRSPCENVCFVTDKADIVLCTRCFVRGNYRAGLNSADFKRVDSSEEPKTEWTDKETLHLLEAILHYGEDWKKVAEHVGSRGEKECVARFIKLPFGEQLLGAPELKENDNVDTEPSGYNIPEPNFSKRRRLTPLADASNPIMAQAAFLAAVVGSDVAKTATEAAVEALGEIESSSFNNGNGEKTGLNIQELVEADDQTHDTFKESAVDAESQLDKEMQGIEQSISDIVQVQMREIHENLVQFEELEMLVEKEWQQVKYVRDLLFADQLTIQQQKPRFSSA</sequence>
<dbReference type="InterPro" id="IPR032451">
    <property type="entry name" value="SMARCC_C"/>
</dbReference>